<feature type="domain" description="HD" evidence="1">
    <location>
        <begin position="25"/>
        <end position="129"/>
    </location>
</feature>
<dbReference type="EMBL" id="PDEQ01000008">
    <property type="protein sequence ID" value="PEN12249.1"/>
    <property type="molecule type" value="Genomic_DNA"/>
</dbReference>
<name>A0A2A8CUM5_9BACT</name>
<dbReference type="SMART" id="SM00471">
    <property type="entry name" value="HDc"/>
    <property type="match status" value="1"/>
</dbReference>
<dbReference type="PANTHER" id="PTHR33594:SF1">
    <property type="entry name" value="HD_PDEASE DOMAIN-CONTAINING PROTEIN"/>
    <property type="match status" value="1"/>
</dbReference>
<dbReference type="SUPFAM" id="SSF109604">
    <property type="entry name" value="HD-domain/PDEase-like"/>
    <property type="match status" value="1"/>
</dbReference>
<dbReference type="Pfam" id="PF01966">
    <property type="entry name" value="HD"/>
    <property type="match status" value="1"/>
</dbReference>
<evidence type="ECO:0000313" key="3">
    <source>
        <dbReference type="Proteomes" id="UP000220102"/>
    </source>
</evidence>
<dbReference type="PANTHER" id="PTHR33594">
    <property type="entry name" value="SUPERFAMILY HYDROLASE, PUTATIVE (AFU_ORTHOLOGUE AFUA_1G03035)-RELATED"/>
    <property type="match status" value="1"/>
</dbReference>
<dbReference type="GO" id="GO:0016787">
    <property type="term" value="F:hydrolase activity"/>
    <property type="evidence" value="ECO:0007669"/>
    <property type="project" value="UniProtKB-KW"/>
</dbReference>
<reference evidence="2 3" key="1">
    <citation type="submission" date="2017-10" db="EMBL/GenBank/DDBJ databases">
        <title>Draft genome of Longibacter Salinarum.</title>
        <authorList>
            <person name="Goh K.M."/>
            <person name="Shamsir M.S."/>
            <person name="Lim S.W."/>
        </authorList>
    </citation>
    <scope>NUCLEOTIDE SEQUENCE [LARGE SCALE GENOMIC DNA]</scope>
    <source>
        <strain evidence="2 3">KCTC 52045</strain>
    </source>
</reference>
<protein>
    <submittedName>
        <fullName evidence="2">Hydrolase</fullName>
    </submittedName>
</protein>
<dbReference type="PROSITE" id="PS51831">
    <property type="entry name" value="HD"/>
    <property type="match status" value="1"/>
</dbReference>
<sequence length="217" mass="24417">MDTSWPEQFAAFLDEQMNDADAAHDRAHIRRVVTAARALAEREGADLDVVEPAAWLHDCVAMAKDDPERDQASRRAAEVAVRFLKRIGYPEETHEAIHHAIEAHSYSAGIVPETTEARVVQDADRLDAIGAIGIARCFMVGGALESELYNVDDPFCEDRKPDDHTYTIDHFYEKLLGLPETMQTQAGRKEAERRADVMRDYLNDLRREITGVSNPEL</sequence>
<dbReference type="Gene3D" id="1.10.3210.50">
    <property type="match status" value="1"/>
</dbReference>
<accession>A0A2A8CUM5</accession>
<proteinExistence type="predicted"/>
<organism evidence="2 3">
    <name type="scientific">Longibacter salinarum</name>
    <dbReference type="NCBI Taxonomy" id="1850348"/>
    <lineage>
        <taxon>Bacteria</taxon>
        <taxon>Pseudomonadati</taxon>
        <taxon>Rhodothermota</taxon>
        <taxon>Rhodothermia</taxon>
        <taxon>Rhodothermales</taxon>
        <taxon>Salisaetaceae</taxon>
        <taxon>Longibacter</taxon>
    </lineage>
</organism>
<dbReference type="Proteomes" id="UP000220102">
    <property type="component" value="Unassembled WGS sequence"/>
</dbReference>
<keyword evidence="2" id="KW-0378">Hydrolase</keyword>
<dbReference type="InterPro" id="IPR006674">
    <property type="entry name" value="HD_domain"/>
</dbReference>
<dbReference type="RefSeq" id="WP_098077376.1">
    <property type="nucleotide sequence ID" value="NZ_PDEQ01000008.1"/>
</dbReference>
<comment type="caution">
    <text evidence="2">The sequence shown here is derived from an EMBL/GenBank/DDBJ whole genome shotgun (WGS) entry which is preliminary data.</text>
</comment>
<dbReference type="CDD" id="cd00077">
    <property type="entry name" value="HDc"/>
    <property type="match status" value="1"/>
</dbReference>
<dbReference type="OrthoDB" id="9797344at2"/>
<dbReference type="InterPro" id="IPR003607">
    <property type="entry name" value="HD/PDEase_dom"/>
</dbReference>
<dbReference type="AlphaFoldDB" id="A0A2A8CUM5"/>
<evidence type="ECO:0000313" key="2">
    <source>
        <dbReference type="EMBL" id="PEN12249.1"/>
    </source>
</evidence>
<evidence type="ECO:0000259" key="1">
    <source>
        <dbReference type="PROSITE" id="PS51831"/>
    </source>
</evidence>
<gene>
    <name evidence="2" type="ORF">CRI94_14515</name>
</gene>
<keyword evidence="3" id="KW-1185">Reference proteome</keyword>